<protein>
    <submittedName>
        <fullName evidence="2">Uncharacterized protein</fullName>
    </submittedName>
</protein>
<feature type="compositionally biased region" description="Polar residues" evidence="1">
    <location>
        <begin position="123"/>
        <end position="146"/>
    </location>
</feature>
<feature type="compositionally biased region" description="Basic and acidic residues" evidence="1">
    <location>
        <begin position="336"/>
        <end position="347"/>
    </location>
</feature>
<proteinExistence type="predicted"/>
<reference evidence="2" key="1">
    <citation type="journal article" date="2023" name="Mol. Phylogenet. Evol.">
        <title>Genome-scale phylogeny and comparative genomics of the fungal order Sordariales.</title>
        <authorList>
            <person name="Hensen N."/>
            <person name="Bonometti L."/>
            <person name="Westerberg I."/>
            <person name="Brannstrom I.O."/>
            <person name="Guillou S."/>
            <person name="Cros-Aarteil S."/>
            <person name="Calhoun S."/>
            <person name="Haridas S."/>
            <person name="Kuo A."/>
            <person name="Mondo S."/>
            <person name="Pangilinan J."/>
            <person name="Riley R."/>
            <person name="LaButti K."/>
            <person name="Andreopoulos B."/>
            <person name="Lipzen A."/>
            <person name="Chen C."/>
            <person name="Yan M."/>
            <person name="Daum C."/>
            <person name="Ng V."/>
            <person name="Clum A."/>
            <person name="Steindorff A."/>
            <person name="Ohm R.A."/>
            <person name="Martin F."/>
            <person name="Silar P."/>
            <person name="Natvig D.O."/>
            <person name="Lalanne C."/>
            <person name="Gautier V."/>
            <person name="Ament-Velasquez S.L."/>
            <person name="Kruys A."/>
            <person name="Hutchinson M.I."/>
            <person name="Powell A.J."/>
            <person name="Barry K."/>
            <person name="Miller A.N."/>
            <person name="Grigoriev I.V."/>
            <person name="Debuchy R."/>
            <person name="Gladieux P."/>
            <person name="Hiltunen Thoren M."/>
            <person name="Johannesson H."/>
        </authorList>
    </citation>
    <scope>NUCLEOTIDE SEQUENCE</scope>
    <source>
        <strain evidence="2">CBS 990.96</strain>
    </source>
</reference>
<dbReference type="Proteomes" id="UP001301958">
    <property type="component" value="Unassembled WGS sequence"/>
</dbReference>
<sequence>MTPAHVSLRTTCGSEGAYRANHSHDTYCKNAHCSFERGPTKIMEYKTAPASPQLHFDLSNFMRFSFSSHSLKSTRVAISLSKSCDASRLQTRAWSFTSPSRLIYTTFSLRQRVVPIPHHNPSYMPTSTEQKPQANTDAMVSENQPVTEPERRDDETYDDSDSQSAQETFDPTIDAIQSIWTTENIASCPQSNDWEPFRAYWHGLFTKLIAKDPGCCPCVLPECEPNITVTNRNGGVTKGEVVKAVRDYFYGKHLKEGPKVWKAVKDIEDAKTEHGDVLREVSSWESEEEGMRRIKKPVVWHVDWMSQGGQNMWGTSYGKVWFYACEAEDFEKEMKQAEEKDRRRYGDVESEDVEDRDGKVEEI</sequence>
<keyword evidence="3" id="KW-1185">Reference proteome</keyword>
<comment type="caution">
    <text evidence="2">The sequence shown here is derived from an EMBL/GenBank/DDBJ whole genome shotgun (WGS) entry which is preliminary data.</text>
</comment>
<organism evidence="2 3">
    <name type="scientific">Podospora fimiseda</name>
    <dbReference type="NCBI Taxonomy" id="252190"/>
    <lineage>
        <taxon>Eukaryota</taxon>
        <taxon>Fungi</taxon>
        <taxon>Dikarya</taxon>
        <taxon>Ascomycota</taxon>
        <taxon>Pezizomycotina</taxon>
        <taxon>Sordariomycetes</taxon>
        <taxon>Sordariomycetidae</taxon>
        <taxon>Sordariales</taxon>
        <taxon>Podosporaceae</taxon>
        <taxon>Podospora</taxon>
    </lineage>
</organism>
<accession>A0AAN6YN51</accession>
<evidence type="ECO:0000256" key="1">
    <source>
        <dbReference type="SAM" id="MobiDB-lite"/>
    </source>
</evidence>
<name>A0AAN6YN51_9PEZI</name>
<gene>
    <name evidence="2" type="ORF">QBC38DRAFT_550256</name>
</gene>
<evidence type="ECO:0000313" key="2">
    <source>
        <dbReference type="EMBL" id="KAK4221071.1"/>
    </source>
</evidence>
<evidence type="ECO:0000313" key="3">
    <source>
        <dbReference type="Proteomes" id="UP001301958"/>
    </source>
</evidence>
<reference evidence="2" key="2">
    <citation type="submission" date="2023-05" db="EMBL/GenBank/DDBJ databases">
        <authorList>
            <consortium name="Lawrence Berkeley National Laboratory"/>
            <person name="Steindorff A."/>
            <person name="Hensen N."/>
            <person name="Bonometti L."/>
            <person name="Westerberg I."/>
            <person name="Brannstrom I.O."/>
            <person name="Guillou S."/>
            <person name="Cros-Aarteil S."/>
            <person name="Calhoun S."/>
            <person name="Haridas S."/>
            <person name="Kuo A."/>
            <person name="Mondo S."/>
            <person name="Pangilinan J."/>
            <person name="Riley R."/>
            <person name="Labutti K."/>
            <person name="Andreopoulos B."/>
            <person name="Lipzen A."/>
            <person name="Chen C."/>
            <person name="Yanf M."/>
            <person name="Daum C."/>
            <person name="Ng V."/>
            <person name="Clum A."/>
            <person name="Ohm R."/>
            <person name="Martin F."/>
            <person name="Silar P."/>
            <person name="Natvig D."/>
            <person name="Lalanne C."/>
            <person name="Gautier V."/>
            <person name="Ament-Velasquez S.L."/>
            <person name="Kruys A."/>
            <person name="Hutchinson M.I."/>
            <person name="Powell A.J."/>
            <person name="Barry K."/>
            <person name="Miller A.N."/>
            <person name="Grigoriev I.V."/>
            <person name="Debuchy R."/>
            <person name="Gladieux P."/>
            <person name="Thoren M.H."/>
            <person name="Johannesson H."/>
        </authorList>
    </citation>
    <scope>NUCLEOTIDE SEQUENCE</scope>
    <source>
        <strain evidence="2">CBS 990.96</strain>
    </source>
</reference>
<dbReference type="AlphaFoldDB" id="A0AAN6YN51"/>
<dbReference type="EMBL" id="MU865589">
    <property type="protein sequence ID" value="KAK4221071.1"/>
    <property type="molecule type" value="Genomic_DNA"/>
</dbReference>
<feature type="region of interest" description="Disordered" evidence="1">
    <location>
        <begin position="118"/>
        <end position="168"/>
    </location>
</feature>
<feature type="region of interest" description="Disordered" evidence="1">
    <location>
        <begin position="336"/>
        <end position="363"/>
    </location>
</feature>